<protein>
    <submittedName>
        <fullName evidence="2">TIGR03086 family protein</fullName>
    </submittedName>
</protein>
<dbReference type="GO" id="GO:0046872">
    <property type="term" value="F:metal ion binding"/>
    <property type="evidence" value="ECO:0007669"/>
    <property type="project" value="InterPro"/>
</dbReference>
<keyword evidence="3" id="KW-1185">Reference proteome</keyword>
<feature type="domain" description="Mycothiol-dependent maleylpyruvate isomerase metal-binding" evidence="1">
    <location>
        <begin position="4"/>
        <end position="130"/>
    </location>
</feature>
<dbReference type="Proteomes" id="UP000466607">
    <property type="component" value="Chromosome"/>
</dbReference>
<accession>A0AAD1IKL5</accession>
<evidence type="ECO:0000313" key="2">
    <source>
        <dbReference type="EMBL" id="BBY16511.1"/>
    </source>
</evidence>
<dbReference type="InterPro" id="IPR024344">
    <property type="entry name" value="MDMPI_metal-binding"/>
</dbReference>
<dbReference type="SUPFAM" id="SSF109854">
    <property type="entry name" value="DinB/YfiT-like putative metalloenzymes"/>
    <property type="match status" value="1"/>
</dbReference>
<dbReference type="Pfam" id="PF11716">
    <property type="entry name" value="MDMPI_N"/>
    <property type="match status" value="1"/>
</dbReference>
<dbReference type="AlphaFoldDB" id="A0AAD1IKL5"/>
<dbReference type="Gene3D" id="1.20.120.450">
    <property type="entry name" value="dinb family like domain"/>
    <property type="match status" value="1"/>
</dbReference>
<sequence length="195" mass="20606">MHRIAIEKSVDLVSRVSRNDLTRPTPCTDWNLADLLAHMTAQHRGFAAAARGHGADHAVWDPAAVADAVRHDPAGVYAAAAGDVLEAFAVDGVMDRAFALPEFGPDVEVLGAQAIGFHFVDYVVHGWDVARSMGLPFDIPAEVVDGVAPIALAVPDGDIRTAPGSPFAPAVDPTGDGVLLDRVLRHLGRSPEWTP</sequence>
<proteinExistence type="predicted"/>
<evidence type="ECO:0000313" key="3">
    <source>
        <dbReference type="Proteomes" id="UP000466607"/>
    </source>
</evidence>
<gene>
    <name evidence="2" type="ORF">MLIT_21030</name>
</gene>
<name>A0AAD1IKL5_9MYCO</name>
<dbReference type="EMBL" id="AP022586">
    <property type="protein sequence ID" value="BBY16511.1"/>
    <property type="molecule type" value="Genomic_DNA"/>
</dbReference>
<dbReference type="InterPro" id="IPR017520">
    <property type="entry name" value="CHP03086"/>
</dbReference>
<dbReference type="NCBIfam" id="TIGR03086">
    <property type="entry name" value="TIGR03086 family metal-binding protein"/>
    <property type="match status" value="1"/>
</dbReference>
<dbReference type="InterPro" id="IPR017517">
    <property type="entry name" value="Maleyloyr_isom"/>
</dbReference>
<reference evidence="2 3" key="1">
    <citation type="journal article" date="2019" name="Emerg. Microbes Infect.">
        <title>Comprehensive subspecies identification of 175 nontuberculous mycobacteria species based on 7547 genomic profiles.</title>
        <authorList>
            <person name="Matsumoto Y."/>
            <person name="Kinjo T."/>
            <person name="Motooka D."/>
            <person name="Nabeya D."/>
            <person name="Jung N."/>
            <person name="Uechi K."/>
            <person name="Horii T."/>
            <person name="Iida T."/>
            <person name="Fujita J."/>
            <person name="Nakamura S."/>
        </authorList>
    </citation>
    <scope>NUCLEOTIDE SEQUENCE [LARGE SCALE GENOMIC DNA]</scope>
    <source>
        <strain evidence="2 3">JCM 17423</strain>
    </source>
</reference>
<dbReference type="InterPro" id="IPR034660">
    <property type="entry name" value="DinB/YfiT-like"/>
</dbReference>
<dbReference type="NCBIfam" id="TIGR03083">
    <property type="entry name" value="maleylpyruvate isomerase family mycothiol-dependent enzyme"/>
    <property type="match status" value="1"/>
</dbReference>
<organism evidence="2 3">
    <name type="scientific">Mycolicibacterium litorale</name>
    <dbReference type="NCBI Taxonomy" id="758802"/>
    <lineage>
        <taxon>Bacteria</taxon>
        <taxon>Bacillati</taxon>
        <taxon>Actinomycetota</taxon>
        <taxon>Actinomycetes</taxon>
        <taxon>Mycobacteriales</taxon>
        <taxon>Mycobacteriaceae</taxon>
        <taxon>Mycolicibacterium</taxon>
    </lineage>
</organism>
<evidence type="ECO:0000259" key="1">
    <source>
        <dbReference type="Pfam" id="PF11716"/>
    </source>
</evidence>